<dbReference type="WBParaSite" id="MCU_006919-RB">
    <property type="protein sequence ID" value="MCU_006919-RB"/>
    <property type="gene ID" value="MCU_006919"/>
</dbReference>
<feature type="region of interest" description="Disordered" evidence="1">
    <location>
        <begin position="131"/>
        <end position="195"/>
    </location>
</feature>
<organism evidence="2">
    <name type="scientific">Mesocestoides corti</name>
    <name type="common">Flatworm</name>
    <dbReference type="NCBI Taxonomy" id="53468"/>
    <lineage>
        <taxon>Eukaryota</taxon>
        <taxon>Metazoa</taxon>
        <taxon>Spiralia</taxon>
        <taxon>Lophotrochozoa</taxon>
        <taxon>Platyhelminthes</taxon>
        <taxon>Cestoda</taxon>
        <taxon>Eucestoda</taxon>
        <taxon>Cyclophyllidea</taxon>
        <taxon>Mesocestoididae</taxon>
        <taxon>Mesocestoides</taxon>
    </lineage>
</organism>
<evidence type="ECO:0000313" key="2">
    <source>
        <dbReference type="WBParaSite" id="MCU_006919-RB"/>
    </source>
</evidence>
<feature type="compositionally biased region" description="Basic residues" evidence="1">
    <location>
        <begin position="155"/>
        <end position="167"/>
    </location>
</feature>
<accession>A0A5K3FB21</accession>
<feature type="compositionally biased region" description="Basic residues" evidence="1">
    <location>
        <begin position="179"/>
        <end position="194"/>
    </location>
</feature>
<reference evidence="2" key="1">
    <citation type="submission" date="2019-11" db="UniProtKB">
        <authorList>
            <consortium name="WormBaseParasite"/>
        </authorList>
    </citation>
    <scope>IDENTIFICATION</scope>
</reference>
<proteinExistence type="predicted"/>
<evidence type="ECO:0000256" key="1">
    <source>
        <dbReference type="SAM" id="MobiDB-lite"/>
    </source>
</evidence>
<name>A0A5K3FB21_MESCO</name>
<protein>
    <submittedName>
        <fullName evidence="2">H15 domain-containing protein</fullName>
    </submittedName>
</protein>
<dbReference type="AlphaFoldDB" id="A0A5K3FB21"/>
<sequence length="230" mass="25816">MDSSLITSLLDESRVRGFLKDNAVHLLVKAGTKIKNIIQYISKRIQTGDCDQIFCWGLPGAVEKVVPLAEIIKKHWTSQAATVSNNPTLFQCTRLFFHPIEMKVEDYLVKSNKPAMVIIISKSELIDDPTSGKPLVEILPPPGKEVPHTETPFPSRRKKNHQKKKRRNLEESGAPFQKAAKKPKLSRKEMRRKCFSAPPKAEKVFEPTHRLIPAAKAAKTAVSTVEATMK</sequence>